<accession>A0ABV8EX03</accession>
<reference evidence="3" key="1">
    <citation type="journal article" date="2019" name="Int. J. Syst. Evol. Microbiol.">
        <title>The Global Catalogue of Microorganisms (GCM) 10K type strain sequencing project: providing services to taxonomists for standard genome sequencing and annotation.</title>
        <authorList>
            <consortium name="The Broad Institute Genomics Platform"/>
            <consortium name="The Broad Institute Genome Sequencing Center for Infectious Disease"/>
            <person name="Wu L."/>
            <person name="Ma J."/>
        </authorList>
    </citation>
    <scope>NUCLEOTIDE SEQUENCE [LARGE SCALE GENOMIC DNA]</scope>
    <source>
        <strain evidence="3">TBRC 7912</strain>
    </source>
</reference>
<evidence type="ECO:0008006" key="4">
    <source>
        <dbReference type="Google" id="ProtNLM"/>
    </source>
</evidence>
<organism evidence="2 3">
    <name type="scientific">Streptosporangium jomthongense</name>
    <dbReference type="NCBI Taxonomy" id="1193683"/>
    <lineage>
        <taxon>Bacteria</taxon>
        <taxon>Bacillati</taxon>
        <taxon>Actinomycetota</taxon>
        <taxon>Actinomycetes</taxon>
        <taxon>Streptosporangiales</taxon>
        <taxon>Streptosporangiaceae</taxon>
        <taxon>Streptosporangium</taxon>
    </lineage>
</organism>
<gene>
    <name evidence="2" type="ORF">ACFOYY_08505</name>
</gene>
<dbReference type="Proteomes" id="UP001595698">
    <property type="component" value="Unassembled WGS sequence"/>
</dbReference>
<sequence>MKDANKRSIRTVLQTAVGVAVALPMIVDASGVPEALPWVAGALAVAGGFARVMALPSVQALLPSWLRTDGGTSGYHPGVHSDRDLRGL</sequence>
<comment type="caution">
    <text evidence="2">The sequence shown here is derived from an EMBL/GenBank/DDBJ whole genome shotgun (WGS) entry which is preliminary data.</text>
</comment>
<evidence type="ECO:0000313" key="2">
    <source>
        <dbReference type="EMBL" id="MFC3980156.1"/>
    </source>
</evidence>
<protein>
    <recommendedName>
        <fullName evidence="4">Holin</fullName>
    </recommendedName>
</protein>
<dbReference type="RefSeq" id="WP_386189097.1">
    <property type="nucleotide sequence ID" value="NZ_JBHSBC010000008.1"/>
</dbReference>
<feature type="region of interest" description="Disordered" evidence="1">
    <location>
        <begin position="69"/>
        <end position="88"/>
    </location>
</feature>
<evidence type="ECO:0000313" key="3">
    <source>
        <dbReference type="Proteomes" id="UP001595698"/>
    </source>
</evidence>
<dbReference type="EMBL" id="JBHSBC010000008">
    <property type="protein sequence ID" value="MFC3980156.1"/>
    <property type="molecule type" value="Genomic_DNA"/>
</dbReference>
<proteinExistence type="predicted"/>
<evidence type="ECO:0000256" key="1">
    <source>
        <dbReference type="SAM" id="MobiDB-lite"/>
    </source>
</evidence>
<name>A0ABV8EX03_9ACTN</name>
<feature type="compositionally biased region" description="Basic and acidic residues" evidence="1">
    <location>
        <begin position="79"/>
        <end position="88"/>
    </location>
</feature>
<keyword evidence="3" id="KW-1185">Reference proteome</keyword>